<evidence type="ECO:0000313" key="7">
    <source>
        <dbReference type="Proteomes" id="UP000045051"/>
    </source>
</evidence>
<evidence type="ECO:0000256" key="2">
    <source>
        <dbReference type="ARBA" id="ARBA00022692"/>
    </source>
</evidence>
<reference evidence="6 7" key="1">
    <citation type="submission" date="2015-01" db="EMBL/GenBank/DDBJ databases">
        <authorList>
            <person name="Xiang T."/>
            <person name="Song Y."/>
            <person name="Huang L."/>
            <person name="Wang B."/>
            <person name="Wu P."/>
        </authorList>
    </citation>
    <scope>NUCLEOTIDE SEQUENCE [LARGE SCALE GENOMIC DNA]</scope>
    <source>
        <strain evidence="6 7">CcD38</strain>
    </source>
</reference>
<dbReference type="Pfam" id="PF02674">
    <property type="entry name" value="Colicin_V"/>
    <property type="match status" value="1"/>
</dbReference>
<dbReference type="EMBL" id="CDOI01000090">
    <property type="protein sequence ID" value="CEN44508.1"/>
    <property type="molecule type" value="Genomic_DNA"/>
</dbReference>
<evidence type="ECO:0000313" key="6">
    <source>
        <dbReference type="EMBL" id="CEN44508.1"/>
    </source>
</evidence>
<evidence type="ECO:0000256" key="1">
    <source>
        <dbReference type="ARBA" id="ARBA00004141"/>
    </source>
</evidence>
<dbReference type="GO" id="GO:0016020">
    <property type="term" value="C:membrane"/>
    <property type="evidence" value="ECO:0007669"/>
    <property type="project" value="UniProtKB-SubCell"/>
</dbReference>
<dbReference type="InterPro" id="IPR003825">
    <property type="entry name" value="Colicin-V_CvpA"/>
</dbReference>
<feature type="transmembrane region" description="Helical" evidence="5">
    <location>
        <begin position="29"/>
        <end position="53"/>
    </location>
</feature>
<protein>
    <submittedName>
        <fullName evidence="6">CvpA family protein</fullName>
    </submittedName>
</protein>
<dbReference type="Proteomes" id="UP000045051">
    <property type="component" value="Unassembled WGS sequence"/>
</dbReference>
<sequence>MNTIDIILLVVLGFGLVRGLWRGLIIELASLLAIILGIYGAIHFSFYIADILSQYVSFEKSTMEVISFVFTLILIMLGVMLLAKLLTKVVKFASLGLLNRLGGGVFGLLKTAIIAGSLFIVLEKTWQTDKWLPQETLKNSVLYEPIKTIGGVVYGNVF</sequence>
<dbReference type="GeneID" id="97265017"/>
<dbReference type="GO" id="GO:0009403">
    <property type="term" value="P:toxin biosynthetic process"/>
    <property type="evidence" value="ECO:0007669"/>
    <property type="project" value="InterPro"/>
</dbReference>
<evidence type="ECO:0000256" key="3">
    <source>
        <dbReference type="ARBA" id="ARBA00022989"/>
    </source>
</evidence>
<keyword evidence="7" id="KW-1185">Reference proteome</keyword>
<evidence type="ECO:0000256" key="4">
    <source>
        <dbReference type="ARBA" id="ARBA00023136"/>
    </source>
</evidence>
<dbReference type="AlphaFoldDB" id="A0A0B7I3U5"/>
<keyword evidence="4 5" id="KW-0472">Membrane</keyword>
<gene>
    <name evidence="6" type="primary">cvpA</name>
    <name evidence="6" type="ORF">CCAND38_180071</name>
</gene>
<evidence type="ECO:0000256" key="5">
    <source>
        <dbReference type="SAM" id="Phobius"/>
    </source>
</evidence>
<name>A0A0B7I3U5_9FLAO</name>
<dbReference type="RefSeq" id="WP_042343700.1">
    <property type="nucleotide sequence ID" value="NZ_BOQK01000048.1"/>
</dbReference>
<feature type="transmembrane region" description="Helical" evidence="5">
    <location>
        <begin position="103"/>
        <end position="122"/>
    </location>
</feature>
<organism evidence="6 7">
    <name type="scientific">Capnocytophaga canis</name>
    <dbReference type="NCBI Taxonomy" id="1848903"/>
    <lineage>
        <taxon>Bacteria</taxon>
        <taxon>Pseudomonadati</taxon>
        <taxon>Bacteroidota</taxon>
        <taxon>Flavobacteriia</taxon>
        <taxon>Flavobacteriales</taxon>
        <taxon>Flavobacteriaceae</taxon>
        <taxon>Capnocytophaga</taxon>
    </lineage>
</organism>
<keyword evidence="3 5" id="KW-1133">Transmembrane helix</keyword>
<proteinExistence type="predicted"/>
<comment type="subcellular location">
    <subcellularLocation>
        <location evidence="1">Membrane</location>
        <topology evidence="1">Multi-pass membrane protein</topology>
    </subcellularLocation>
</comment>
<accession>A0A0B7I3U5</accession>
<feature type="transmembrane region" description="Helical" evidence="5">
    <location>
        <begin position="65"/>
        <end position="83"/>
    </location>
</feature>
<keyword evidence="2 5" id="KW-0812">Transmembrane</keyword>
<dbReference type="PANTHER" id="PTHR37306">
    <property type="entry name" value="COLICIN V PRODUCTION PROTEIN"/>
    <property type="match status" value="1"/>
</dbReference>
<dbReference type="PANTHER" id="PTHR37306:SF1">
    <property type="entry name" value="COLICIN V PRODUCTION PROTEIN"/>
    <property type="match status" value="1"/>
</dbReference>